<dbReference type="EMBL" id="QGKX02001347">
    <property type="protein sequence ID" value="KAF3525331.1"/>
    <property type="molecule type" value="Genomic_DNA"/>
</dbReference>
<name>A0A8S9Q047_BRACR</name>
<feature type="compositionally biased region" description="Basic and acidic residues" evidence="1">
    <location>
        <begin position="62"/>
        <end position="74"/>
    </location>
</feature>
<feature type="compositionally biased region" description="Polar residues" evidence="1">
    <location>
        <begin position="1"/>
        <end position="13"/>
    </location>
</feature>
<gene>
    <name evidence="2" type="ORF">F2Q69_00048057</name>
</gene>
<sequence length="74" mass="8387">MSTHPTTWTNALHSETCVKERRSNLPPALEWKLDGTPPPSRARPMKNDSRWSHLHSGTSHTPDLRSQKDKSSTI</sequence>
<accession>A0A8S9Q047</accession>
<dbReference type="Proteomes" id="UP000712600">
    <property type="component" value="Unassembled WGS sequence"/>
</dbReference>
<evidence type="ECO:0000313" key="2">
    <source>
        <dbReference type="EMBL" id="KAF3525331.1"/>
    </source>
</evidence>
<dbReference type="AlphaFoldDB" id="A0A8S9Q047"/>
<feature type="region of interest" description="Disordered" evidence="1">
    <location>
        <begin position="1"/>
        <end position="74"/>
    </location>
</feature>
<proteinExistence type="predicted"/>
<protein>
    <submittedName>
        <fullName evidence="2">Uncharacterized protein</fullName>
    </submittedName>
</protein>
<comment type="caution">
    <text evidence="2">The sequence shown here is derived from an EMBL/GenBank/DDBJ whole genome shotgun (WGS) entry which is preliminary data.</text>
</comment>
<reference evidence="2" key="1">
    <citation type="submission" date="2019-12" db="EMBL/GenBank/DDBJ databases">
        <title>Genome sequencing and annotation of Brassica cretica.</title>
        <authorList>
            <person name="Studholme D.J."/>
            <person name="Sarris P."/>
        </authorList>
    </citation>
    <scope>NUCLEOTIDE SEQUENCE</scope>
    <source>
        <strain evidence="2">PFS-109/04</strain>
        <tissue evidence="2">Leaf</tissue>
    </source>
</reference>
<evidence type="ECO:0000313" key="3">
    <source>
        <dbReference type="Proteomes" id="UP000712600"/>
    </source>
</evidence>
<organism evidence="2 3">
    <name type="scientific">Brassica cretica</name>
    <name type="common">Mustard</name>
    <dbReference type="NCBI Taxonomy" id="69181"/>
    <lineage>
        <taxon>Eukaryota</taxon>
        <taxon>Viridiplantae</taxon>
        <taxon>Streptophyta</taxon>
        <taxon>Embryophyta</taxon>
        <taxon>Tracheophyta</taxon>
        <taxon>Spermatophyta</taxon>
        <taxon>Magnoliopsida</taxon>
        <taxon>eudicotyledons</taxon>
        <taxon>Gunneridae</taxon>
        <taxon>Pentapetalae</taxon>
        <taxon>rosids</taxon>
        <taxon>malvids</taxon>
        <taxon>Brassicales</taxon>
        <taxon>Brassicaceae</taxon>
        <taxon>Brassiceae</taxon>
        <taxon>Brassica</taxon>
    </lineage>
</organism>
<evidence type="ECO:0000256" key="1">
    <source>
        <dbReference type="SAM" id="MobiDB-lite"/>
    </source>
</evidence>